<evidence type="ECO:0000313" key="4">
    <source>
        <dbReference type="Proteomes" id="UP001642483"/>
    </source>
</evidence>
<gene>
    <name evidence="3" type="ORF">CVLEPA_LOCUS8589</name>
</gene>
<accession>A0ABP0FG67</accession>
<feature type="region of interest" description="Disordered" evidence="2">
    <location>
        <begin position="978"/>
        <end position="1023"/>
    </location>
</feature>
<feature type="region of interest" description="Disordered" evidence="2">
    <location>
        <begin position="847"/>
        <end position="867"/>
    </location>
</feature>
<keyword evidence="1" id="KW-0175">Coiled coil</keyword>
<feature type="compositionally biased region" description="Basic and acidic residues" evidence="2">
    <location>
        <begin position="573"/>
        <end position="591"/>
    </location>
</feature>
<feature type="compositionally biased region" description="Polar residues" evidence="2">
    <location>
        <begin position="1005"/>
        <end position="1016"/>
    </location>
</feature>
<feature type="coiled-coil region" evidence="1">
    <location>
        <begin position="180"/>
        <end position="263"/>
    </location>
</feature>
<organism evidence="3 4">
    <name type="scientific">Clavelina lepadiformis</name>
    <name type="common">Light-bulb sea squirt</name>
    <name type="synonym">Ascidia lepadiformis</name>
    <dbReference type="NCBI Taxonomy" id="159417"/>
    <lineage>
        <taxon>Eukaryota</taxon>
        <taxon>Metazoa</taxon>
        <taxon>Chordata</taxon>
        <taxon>Tunicata</taxon>
        <taxon>Ascidiacea</taxon>
        <taxon>Aplousobranchia</taxon>
        <taxon>Clavelinidae</taxon>
        <taxon>Clavelina</taxon>
    </lineage>
</organism>
<evidence type="ECO:0000313" key="3">
    <source>
        <dbReference type="EMBL" id="CAK8678687.1"/>
    </source>
</evidence>
<reference evidence="3 4" key="1">
    <citation type="submission" date="2024-02" db="EMBL/GenBank/DDBJ databases">
        <authorList>
            <person name="Daric V."/>
            <person name="Darras S."/>
        </authorList>
    </citation>
    <scope>NUCLEOTIDE SEQUENCE [LARGE SCALE GENOMIC DNA]</scope>
</reference>
<protein>
    <submittedName>
        <fullName evidence="3">Uncharacterized protein</fullName>
    </submittedName>
</protein>
<comment type="caution">
    <text evidence="3">The sequence shown here is derived from an EMBL/GenBank/DDBJ whole genome shotgun (WGS) entry which is preliminary data.</text>
</comment>
<feature type="compositionally biased region" description="Polar residues" evidence="2">
    <location>
        <begin position="979"/>
        <end position="996"/>
    </location>
</feature>
<sequence>MQDIEQNLHVIEDDMLRINVVLLMDKFRKANQQLKDDQSWNRQNDTNQNKDLLESLQNWMDEDHFDDFDDLEPGSNHSITNSNAINDHLDHIQANIQKVESLNEKIKQLKQYGTDTAHLERQRKNLQWQVKQDVLDNDYKRRHGGEADSSNKQEFNYLKNAASEIYNLLNRTRVEGMAHSHQFEEELKKILQQMEDKEKDVEYLESRLEQQKRLVRQWYKDYEKLQNDHELTKDEVTRERKDNRKLQSKVDGLKKNLEEMEEHKFGTLAKIEQEKATKEHDEHMQSMKQKFEVLSYTLKEKDGILEDQHRQITQLKSALRKGSSAQQSLESLYKPVSDTLQAVSSKRDVVLSATNMSRSDSIRSLNSFSVDEETESLRLQVVALQEENRKLRSSSKMSLKQDGKKSKTFSNKAVKTNNKGVQTNPFKVLAAPTPNPSPEMMDESIQVYQVSEGFTFTPGEEQKNLNAIAQQMAQQFGQEWTEVAMAITHLQREDINELNNTLLCESDFITAPTGFPSEKLLNIPDEEQQYRMTHEEQRQNETYEKEQHMNINEKKQPQNKADKKKQHIKADKKKQMQTDKEQRLTETEKEQQLMTTDNEIEKTGSSTTSLQSSPEKEDQLMESDEEQKVNEWKESREDLMSIKVSNSVLQLAEGMLCGQDPELLEGKNVGGINAMHNELDGMLNNVSGFVNKVQGFIGCQTGMMKEVNEAIKKNLPASIVRKLEKIKLKSGTMSQLSLLCTELYPEWKDMNVTEQVHYKLKLIEETLRGTLSETMNVFIGEVAKQHAEYSDIHATIKSKSDIRVERLVKNPASVRRDIQSKVESSVRHMAKVTKAERRNYRPRFTTHRQGMSQRLTEGDGTRSAGGWSSLLGPRTARAFNSMANGGASEDFSFNLSSKQLIGATKKKPILENNTDPYKQTTKDFHLMRLKGKKVYGETERPRNPDMVIKNSKSQKEFLHILPTMAVGNSMNMKKINSKPAYTTNLPQVTSYQPNQEPSERRSKVSLFNKTGPTSKQHPYKKPGSGLGITMFDLQKQLTQKLPKQPFVQRSIFNQSYSTQNETNIEDDLKLTISHVLPPVGTQVGSHFREKDLQLPNIA</sequence>
<feature type="compositionally biased region" description="Polar residues" evidence="2">
    <location>
        <begin position="592"/>
        <end position="613"/>
    </location>
</feature>
<evidence type="ECO:0000256" key="1">
    <source>
        <dbReference type="SAM" id="Coils"/>
    </source>
</evidence>
<feature type="compositionally biased region" description="Basic and acidic residues" evidence="2">
    <location>
        <begin position="532"/>
        <end position="556"/>
    </location>
</feature>
<feature type="region of interest" description="Disordered" evidence="2">
    <location>
        <begin position="532"/>
        <end position="627"/>
    </location>
</feature>
<proteinExistence type="predicted"/>
<name>A0ABP0FG67_CLALP</name>
<keyword evidence="4" id="KW-1185">Reference proteome</keyword>
<evidence type="ECO:0000256" key="2">
    <source>
        <dbReference type="SAM" id="MobiDB-lite"/>
    </source>
</evidence>
<feature type="compositionally biased region" description="Basic residues" evidence="2">
    <location>
        <begin position="562"/>
        <end position="572"/>
    </location>
</feature>
<dbReference type="EMBL" id="CAWYQH010000057">
    <property type="protein sequence ID" value="CAK8678687.1"/>
    <property type="molecule type" value="Genomic_DNA"/>
</dbReference>
<dbReference type="Proteomes" id="UP001642483">
    <property type="component" value="Unassembled WGS sequence"/>
</dbReference>